<keyword evidence="6" id="KW-0732">Signal</keyword>
<evidence type="ECO:0000256" key="8">
    <source>
        <dbReference type="ARBA" id="ARBA00023295"/>
    </source>
</evidence>
<dbReference type="STRING" id="1380566.A0A179FXS0"/>
<dbReference type="Gene3D" id="3.20.20.80">
    <property type="entry name" value="Glycosidases"/>
    <property type="match status" value="1"/>
</dbReference>
<dbReference type="Proteomes" id="UP000078397">
    <property type="component" value="Unassembled WGS sequence"/>
</dbReference>
<sequence>MKGSFVSVIATVAIANAAPNFSPLQAALSSFHLTPQILKTIIKPVQVALERNTHVTREGTQLKLNGAAWTASGANVYWLGLDENVIPPPGEPFYPKFNASYPSKGRVVEVMNTLQVMGARTIRSQTLGISVGNPLSLMPSLYEWNEAAFEPIDWAIFQARQHGLRVQVPLIDNYDYYHGGKFDFCRFRGINVTGADGYGKVDPRIQQFYTNPVIVNDFKRYVKKLITHVNPYTGLSYADDATIYAYETGNELSGPIFRDMNVPNEWTTEIARYVKSLAPKKLIMDGTYGINKTHLGLKEVDIFSNHFYPTNTTVLQEDIAIVRAAGKTYMAGEYDWTANVNSASPLEEFFGEIEKQQKNSKPTAIGSQFWSLFMHNVPDCNQFVNHTDGFSLQYGNPLNSVHNNTQISKVRKHMFAMKGIKVDDYLPAVSCPGFEAEYTYQ</sequence>
<comment type="caution">
    <text evidence="10">The sequence shown here is derived from an EMBL/GenBank/DDBJ whole genome shotgun (WGS) entry which is preliminary data.</text>
</comment>
<dbReference type="Pfam" id="PF26410">
    <property type="entry name" value="GH5_mannosidase"/>
    <property type="match status" value="1"/>
</dbReference>
<evidence type="ECO:0000259" key="9">
    <source>
        <dbReference type="Pfam" id="PF26410"/>
    </source>
</evidence>
<feature type="domain" description="Glycoside hydrolase family 5" evidence="9">
    <location>
        <begin position="134"/>
        <end position="373"/>
    </location>
</feature>
<evidence type="ECO:0000256" key="1">
    <source>
        <dbReference type="ARBA" id="ARBA00001678"/>
    </source>
</evidence>
<dbReference type="PANTHER" id="PTHR31451">
    <property type="match status" value="1"/>
</dbReference>
<keyword evidence="7 10" id="KW-0378">Hydrolase</keyword>
<dbReference type="EC" id="3.2.1.78" evidence="4"/>
<dbReference type="PANTHER" id="PTHR31451:SF39">
    <property type="entry name" value="MANNAN ENDO-1,4-BETA-MANNOSIDASE 1"/>
    <property type="match status" value="1"/>
</dbReference>
<dbReference type="KEGG" id="pchm:VFPPC_02418"/>
<evidence type="ECO:0000313" key="10">
    <source>
        <dbReference type="EMBL" id="OAQ69843.1"/>
    </source>
</evidence>
<dbReference type="InterPro" id="IPR017853">
    <property type="entry name" value="GH"/>
</dbReference>
<dbReference type="InterPro" id="IPR001547">
    <property type="entry name" value="Glyco_hydro_5"/>
</dbReference>
<name>A0A179FXS0_METCM</name>
<keyword evidence="8" id="KW-0326">Glycosidase</keyword>
<evidence type="ECO:0000256" key="2">
    <source>
        <dbReference type="ARBA" id="ARBA00004613"/>
    </source>
</evidence>
<evidence type="ECO:0000256" key="5">
    <source>
        <dbReference type="ARBA" id="ARBA00022525"/>
    </source>
</evidence>
<comment type="subcellular location">
    <subcellularLocation>
        <location evidence="2">Secreted</location>
    </subcellularLocation>
</comment>
<organism evidence="10 11">
    <name type="scientific">Pochonia chlamydosporia 170</name>
    <dbReference type="NCBI Taxonomy" id="1380566"/>
    <lineage>
        <taxon>Eukaryota</taxon>
        <taxon>Fungi</taxon>
        <taxon>Dikarya</taxon>
        <taxon>Ascomycota</taxon>
        <taxon>Pezizomycotina</taxon>
        <taxon>Sordariomycetes</taxon>
        <taxon>Hypocreomycetidae</taxon>
        <taxon>Hypocreales</taxon>
        <taxon>Clavicipitaceae</taxon>
        <taxon>Pochonia</taxon>
    </lineage>
</organism>
<gene>
    <name evidence="10" type="ORF">VFPPC_02418</name>
</gene>
<protein>
    <recommendedName>
        <fullName evidence="4">mannan endo-1,4-beta-mannosidase</fullName>
        <ecNumber evidence="4">3.2.1.78</ecNumber>
    </recommendedName>
</protein>
<dbReference type="GO" id="GO:0016985">
    <property type="term" value="F:mannan endo-1,4-beta-mannosidase activity"/>
    <property type="evidence" value="ECO:0007669"/>
    <property type="project" value="UniProtKB-EC"/>
</dbReference>
<evidence type="ECO:0000256" key="4">
    <source>
        <dbReference type="ARBA" id="ARBA00012706"/>
    </source>
</evidence>
<comment type="catalytic activity">
    <reaction evidence="1">
        <text>Random hydrolysis of (1-&gt;4)-beta-D-mannosidic linkages in mannans, galactomannans and glucomannans.</text>
        <dbReference type="EC" id="3.2.1.78"/>
    </reaction>
</comment>
<dbReference type="InterPro" id="IPR045053">
    <property type="entry name" value="MAN-like"/>
</dbReference>
<dbReference type="AlphaFoldDB" id="A0A179FXS0"/>
<evidence type="ECO:0000256" key="7">
    <source>
        <dbReference type="ARBA" id="ARBA00022801"/>
    </source>
</evidence>
<evidence type="ECO:0000313" key="11">
    <source>
        <dbReference type="Proteomes" id="UP000078397"/>
    </source>
</evidence>
<dbReference type="SUPFAM" id="SSF51445">
    <property type="entry name" value="(Trans)glycosidases"/>
    <property type="match status" value="1"/>
</dbReference>
<accession>A0A179FXS0</accession>
<dbReference type="GeneID" id="28846061"/>
<keyword evidence="11" id="KW-1185">Reference proteome</keyword>
<dbReference type="RefSeq" id="XP_018146380.1">
    <property type="nucleotide sequence ID" value="XM_018282067.1"/>
</dbReference>
<dbReference type="GO" id="GO:0005576">
    <property type="term" value="C:extracellular region"/>
    <property type="evidence" value="ECO:0007669"/>
    <property type="project" value="UniProtKB-SubCell"/>
</dbReference>
<evidence type="ECO:0000256" key="3">
    <source>
        <dbReference type="ARBA" id="ARBA00005641"/>
    </source>
</evidence>
<evidence type="ECO:0000256" key="6">
    <source>
        <dbReference type="ARBA" id="ARBA00022729"/>
    </source>
</evidence>
<reference evidence="10 11" key="1">
    <citation type="journal article" date="2016" name="PLoS Pathog.">
        <title>Biosynthesis of antibiotic leucinostatins in bio-control fungus Purpureocillium lilacinum and their inhibition on phytophthora revealed by genome mining.</title>
        <authorList>
            <person name="Wang G."/>
            <person name="Liu Z."/>
            <person name="Lin R."/>
            <person name="Li E."/>
            <person name="Mao Z."/>
            <person name="Ling J."/>
            <person name="Yang Y."/>
            <person name="Yin W.B."/>
            <person name="Xie B."/>
        </authorList>
    </citation>
    <scope>NUCLEOTIDE SEQUENCE [LARGE SCALE GENOMIC DNA]</scope>
    <source>
        <strain evidence="10">170</strain>
    </source>
</reference>
<comment type="similarity">
    <text evidence="3">Belongs to the glycosyl hydrolase 5 (cellulase A) family.</text>
</comment>
<dbReference type="EMBL" id="LSBJ02000002">
    <property type="protein sequence ID" value="OAQ69843.1"/>
    <property type="molecule type" value="Genomic_DNA"/>
</dbReference>
<keyword evidence="5" id="KW-0964">Secreted</keyword>
<dbReference type="OrthoDB" id="406631at2759"/>
<proteinExistence type="inferred from homology"/>